<dbReference type="KEGG" id="pif:PITG_20161"/>
<sequence>MYNGWANKADEAETITCDHGTYVAGLLAGSSFSGKYANLGIVDKARIAFMDIGTQSKTCAGQLHCAASLVTPADASDLLESQIDAGAKIFSFSWGTPGRPGGSRHFISTRCQNRNIGWRIAELCSFFHRLWVP</sequence>
<evidence type="ECO:0000256" key="1">
    <source>
        <dbReference type="ARBA" id="ARBA00023529"/>
    </source>
</evidence>
<dbReference type="EMBL" id="DS028260">
    <property type="protein sequence ID" value="EEY55107.1"/>
    <property type="molecule type" value="Genomic_DNA"/>
</dbReference>
<dbReference type="Pfam" id="PF00082">
    <property type="entry name" value="Peptidase_S8"/>
    <property type="match status" value="1"/>
</dbReference>
<keyword evidence="5" id="KW-1185">Reference proteome</keyword>
<reference evidence="5" key="1">
    <citation type="journal article" date="2009" name="Nature">
        <title>Genome sequence and analysis of the Irish potato famine pathogen Phytophthora infestans.</title>
        <authorList>
            <consortium name="The Broad Institute Genome Sequencing Platform"/>
            <person name="Haas B.J."/>
            <person name="Kamoun S."/>
            <person name="Zody M.C."/>
            <person name="Jiang R.H."/>
            <person name="Handsaker R.E."/>
            <person name="Cano L.M."/>
            <person name="Grabherr M."/>
            <person name="Kodira C.D."/>
            <person name="Raffaele S."/>
            <person name="Torto-Alalibo T."/>
            <person name="Bozkurt T.O."/>
            <person name="Ah-Fong A.M."/>
            <person name="Alvarado L."/>
            <person name="Anderson V.L."/>
            <person name="Armstrong M.R."/>
            <person name="Avrova A."/>
            <person name="Baxter L."/>
            <person name="Beynon J."/>
            <person name="Boevink P.C."/>
            <person name="Bollmann S.R."/>
            <person name="Bos J.I."/>
            <person name="Bulone V."/>
            <person name="Cai G."/>
            <person name="Cakir C."/>
            <person name="Carrington J.C."/>
            <person name="Chawner M."/>
            <person name="Conti L."/>
            <person name="Costanzo S."/>
            <person name="Ewan R."/>
            <person name="Fahlgren N."/>
            <person name="Fischbach M.A."/>
            <person name="Fugelstad J."/>
            <person name="Gilroy E.M."/>
            <person name="Gnerre S."/>
            <person name="Green P.J."/>
            <person name="Grenville-Briggs L.J."/>
            <person name="Griffith J."/>
            <person name="Grunwald N.J."/>
            <person name="Horn K."/>
            <person name="Horner N.R."/>
            <person name="Hu C.H."/>
            <person name="Huitema E."/>
            <person name="Jeong D.H."/>
            <person name="Jones A.M."/>
            <person name="Jones J.D."/>
            <person name="Jones R.W."/>
            <person name="Karlsson E.K."/>
            <person name="Kunjeti S.G."/>
            <person name="Lamour K."/>
            <person name="Liu Z."/>
            <person name="Ma L."/>
            <person name="Maclean D."/>
            <person name="Chibucos M.C."/>
            <person name="McDonald H."/>
            <person name="McWalters J."/>
            <person name="Meijer H.J."/>
            <person name="Morgan W."/>
            <person name="Morris P.F."/>
            <person name="Munro C.A."/>
            <person name="O'Neill K."/>
            <person name="Ospina-Giraldo M."/>
            <person name="Pinzon A."/>
            <person name="Pritchard L."/>
            <person name="Ramsahoye B."/>
            <person name="Ren Q."/>
            <person name="Restrepo S."/>
            <person name="Roy S."/>
            <person name="Sadanandom A."/>
            <person name="Savidor A."/>
            <person name="Schornack S."/>
            <person name="Schwartz D.C."/>
            <person name="Schumann U.D."/>
            <person name="Schwessinger B."/>
            <person name="Seyer L."/>
            <person name="Sharpe T."/>
            <person name="Silvar C."/>
            <person name="Song J."/>
            <person name="Studholme D.J."/>
            <person name="Sykes S."/>
            <person name="Thines M."/>
            <person name="van de Vondervoort P.J."/>
            <person name="Phuntumart V."/>
            <person name="Wawra S."/>
            <person name="Weide R."/>
            <person name="Win J."/>
            <person name="Young C."/>
            <person name="Zhou S."/>
            <person name="Fry W."/>
            <person name="Meyers B.C."/>
            <person name="van West P."/>
            <person name="Ristaino J."/>
            <person name="Govers F."/>
            <person name="Birch P.R."/>
            <person name="Whisson S.C."/>
            <person name="Judelson H.S."/>
            <person name="Nusbaum C."/>
        </authorList>
    </citation>
    <scope>NUCLEOTIDE SEQUENCE [LARGE SCALE GENOMIC DNA]</scope>
    <source>
        <strain evidence="5">T30-4</strain>
    </source>
</reference>
<evidence type="ECO:0000313" key="4">
    <source>
        <dbReference type="EMBL" id="EEY55107.1"/>
    </source>
</evidence>
<evidence type="ECO:0000259" key="3">
    <source>
        <dbReference type="Pfam" id="PF00082"/>
    </source>
</evidence>
<dbReference type="SUPFAM" id="SSF52743">
    <property type="entry name" value="Subtilisin-like"/>
    <property type="match status" value="1"/>
</dbReference>
<dbReference type="InParanoid" id="D0P1X0"/>
<comment type="catalytic activity">
    <reaction evidence="1">
        <text>Hydrolysis of proteins with broad specificity for peptide bonds, and a preference for a large uncharged residue in P1. Hydrolyzes peptide amides.</text>
        <dbReference type="EC" id="3.4.21.62"/>
    </reaction>
</comment>
<dbReference type="OrthoDB" id="10256524at2759"/>
<evidence type="ECO:0000256" key="2">
    <source>
        <dbReference type="ARBA" id="ARBA00023619"/>
    </source>
</evidence>
<dbReference type="HOGENOM" id="CLU_1910750_0_0_1"/>
<dbReference type="Proteomes" id="UP000006643">
    <property type="component" value="Unassembled WGS sequence"/>
</dbReference>
<feature type="domain" description="Peptidase S8/S53" evidence="3">
    <location>
        <begin position="8"/>
        <end position="104"/>
    </location>
</feature>
<dbReference type="InterPro" id="IPR022398">
    <property type="entry name" value="Peptidase_S8_His-AS"/>
</dbReference>
<organism evidence="4 5">
    <name type="scientific">Phytophthora infestans (strain T30-4)</name>
    <name type="common">Potato late blight agent</name>
    <dbReference type="NCBI Taxonomy" id="403677"/>
    <lineage>
        <taxon>Eukaryota</taxon>
        <taxon>Sar</taxon>
        <taxon>Stramenopiles</taxon>
        <taxon>Oomycota</taxon>
        <taxon>Peronosporomycetes</taxon>
        <taxon>Peronosporales</taxon>
        <taxon>Peronosporaceae</taxon>
        <taxon>Phytophthora</taxon>
    </lineage>
</organism>
<accession>D0P1X0</accession>
<dbReference type="VEuPathDB" id="FungiDB:PITG_20161"/>
<dbReference type="eggNOG" id="KOG4266">
    <property type="taxonomic scope" value="Eukaryota"/>
</dbReference>
<dbReference type="Gene3D" id="3.40.50.200">
    <property type="entry name" value="Peptidase S8/S53 domain"/>
    <property type="match status" value="1"/>
</dbReference>
<dbReference type="InterPro" id="IPR036852">
    <property type="entry name" value="Peptidase_S8/S53_dom_sf"/>
</dbReference>
<dbReference type="PROSITE" id="PS00137">
    <property type="entry name" value="SUBTILASE_HIS"/>
    <property type="match status" value="1"/>
</dbReference>
<protein>
    <recommendedName>
        <fullName evidence="2">subtilisin</fullName>
        <ecNumber evidence="2">3.4.21.62</ecNumber>
    </recommendedName>
</protein>
<dbReference type="GO" id="GO:0006508">
    <property type="term" value="P:proteolysis"/>
    <property type="evidence" value="ECO:0007669"/>
    <property type="project" value="InterPro"/>
</dbReference>
<dbReference type="GeneID" id="9480464"/>
<dbReference type="RefSeq" id="XP_002895696.1">
    <property type="nucleotide sequence ID" value="XM_002895650.1"/>
</dbReference>
<dbReference type="AlphaFoldDB" id="D0P1X0"/>
<name>D0P1X0_PHYIT</name>
<gene>
    <name evidence="4" type="ORF">PITG_20161</name>
</gene>
<evidence type="ECO:0000313" key="5">
    <source>
        <dbReference type="Proteomes" id="UP000006643"/>
    </source>
</evidence>
<proteinExistence type="predicted"/>
<dbReference type="InterPro" id="IPR000209">
    <property type="entry name" value="Peptidase_S8/S53_dom"/>
</dbReference>
<dbReference type="GO" id="GO:0004252">
    <property type="term" value="F:serine-type endopeptidase activity"/>
    <property type="evidence" value="ECO:0007669"/>
    <property type="project" value="UniProtKB-EC"/>
</dbReference>
<dbReference type="EC" id="3.4.21.62" evidence="2"/>